<evidence type="ECO:0000256" key="1">
    <source>
        <dbReference type="SAM" id="MobiDB-lite"/>
    </source>
</evidence>
<dbReference type="AlphaFoldDB" id="A0A4P9WJI5"/>
<dbReference type="Proteomes" id="UP000269721">
    <property type="component" value="Unassembled WGS sequence"/>
</dbReference>
<accession>A0A4P9WJI5</accession>
<gene>
    <name evidence="2" type="ORF">BDK51DRAFT_31865</name>
</gene>
<keyword evidence="3" id="KW-1185">Reference proteome</keyword>
<name>A0A4P9WJI5_9FUNG</name>
<evidence type="ECO:0000313" key="3">
    <source>
        <dbReference type="Proteomes" id="UP000269721"/>
    </source>
</evidence>
<protein>
    <submittedName>
        <fullName evidence="2">Uncharacterized protein</fullName>
    </submittedName>
</protein>
<evidence type="ECO:0000313" key="2">
    <source>
        <dbReference type="EMBL" id="RKO90786.1"/>
    </source>
</evidence>
<dbReference type="EMBL" id="KZ995382">
    <property type="protein sequence ID" value="RKO90786.1"/>
    <property type="molecule type" value="Genomic_DNA"/>
</dbReference>
<organism evidence="2 3">
    <name type="scientific">Blyttiomyces helicus</name>
    <dbReference type="NCBI Taxonomy" id="388810"/>
    <lineage>
        <taxon>Eukaryota</taxon>
        <taxon>Fungi</taxon>
        <taxon>Fungi incertae sedis</taxon>
        <taxon>Chytridiomycota</taxon>
        <taxon>Chytridiomycota incertae sedis</taxon>
        <taxon>Chytridiomycetes</taxon>
        <taxon>Chytridiomycetes incertae sedis</taxon>
        <taxon>Blyttiomyces</taxon>
    </lineage>
</organism>
<feature type="region of interest" description="Disordered" evidence="1">
    <location>
        <begin position="1"/>
        <end position="20"/>
    </location>
</feature>
<reference evidence="3" key="1">
    <citation type="journal article" date="2018" name="Nat. Microbiol.">
        <title>Leveraging single-cell genomics to expand the fungal tree of life.</title>
        <authorList>
            <person name="Ahrendt S.R."/>
            <person name="Quandt C.A."/>
            <person name="Ciobanu D."/>
            <person name="Clum A."/>
            <person name="Salamov A."/>
            <person name="Andreopoulos B."/>
            <person name="Cheng J.F."/>
            <person name="Woyke T."/>
            <person name="Pelin A."/>
            <person name="Henrissat B."/>
            <person name="Reynolds N.K."/>
            <person name="Benny G.L."/>
            <person name="Smith M.E."/>
            <person name="James T.Y."/>
            <person name="Grigoriev I.V."/>
        </authorList>
    </citation>
    <scope>NUCLEOTIDE SEQUENCE [LARGE SCALE GENOMIC DNA]</scope>
</reference>
<sequence length="385" mass="42640">MRSHAPEQPSAPSSRPENGGIAALADVNERLCASGHPAWLKAGKLPPDCGDNVVAVMAGDDYSSSKRLAHEKRSFSCSLLDDVTHSPESEKVVWEKSNYMRMVVQERRGGRAASNRRTSMILDGLQLDLSWVPLVGTTLDMDVSQIIFKGKAHPDRQDEYTCRTLKTNNTVRSPGSIYLRGTDIEKGWMGRWGADTEVRLNMGVAPGERKRSGKEQELCTRQQNMRRVEVSNVHGFGQAAAGQDGCLVSSDCGLSSNSNMSPWCQEGSRLLQCAKTQSKIEECVCDRGYRTLQRSWQPNVGTDKSIFLNHLGEFASDGTYDSDSQSEQLGTVYGLVFSRSEMGVEAERWVATGPVFSTLKEKDFAQKSECGRGRWRYRTSMLSMS</sequence>
<proteinExistence type="predicted"/>